<feature type="compositionally biased region" description="Polar residues" evidence="1">
    <location>
        <begin position="1212"/>
        <end position="1249"/>
    </location>
</feature>
<feature type="compositionally biased region" description="Low complexity" evidence="1">
    <location>
        <begin position="1158"/>
        <end position="1169"/>
    </location>
</feature>
<dbReference type="STRING" id="1157962.A0A250XH84"/>
<feature type="compositionally biased region" description="Low complexity" evidence="1">
    <location>
        <begin position="718"/>
        <end position="742"/>
    </location>
</feature>
<feature type="compositionally biased region" description="Polar residues" evidence="1">
    <location>
        <begin position="560"/>
        <end position="594"/>
    </location>
</feature>
<feature type="compositionally biased region" description="Low complexity" evidence="1">
    <location>
        <begin position="1106"/>
        <end position="1126"/>
    </location>
</feature>
<evidence type="ECO:0000256" key="1">
    <source>
        <dbReference type="SAM" id="MobiDB-lite"/>
    </source>
</evidence>
<gene>
    <name evidence="2" type="ORF">CEUSTIGMA_g9708.t1</name>
</gene>
<protein>
    <submittedName>
        <fullName evidence="2">Uncharacterized protein</fullName>
    </submittedName>
</protein>
<feature type="region of interest" description="Disordered" evidence="1">
    <location>
        <begin position="718"/>
        <end position="791"/>
    </location>
</feature>
<name>A0A250XH84_9CHLO</name>
<feature type="compositionally biased region" description="Polar residues" evidence="1">
    <location>
        <begin position="28"/>
        <end position="41"/>
    </location>
</feature>
<proteinExistence type="predicted"/>
<dbReference type="EMBL" id="BEGY01000078">
    <property type="protein sequence ID" value="GAX82279.1"/>
    <property type="molecule type" value="Genomic_DNA"/>
</dbReference>
<accession>A0A250XH84</accession>
<feature type="region of interest" description="Disordered" evidence="1">
    <location>
        <begin position="14"/>
        <end position="41"/>
    </location>
</feature>
<feature type="region of interest" description="Disordered" evidence="1">
    <location>
        <begin position="935"/>
        <end position="958"/>
    </location>
</feature>
<organism evidence="2 3">
    <name type="scientific">Chlamydomonas eustigma</name>
    <dbReference type="NCBI Taxonomy" id="1157962"/>
    <lineage>
        <taxon>Eukaryota</taxon>
        <taxon>Viridiplantae</taxon>
        <taxon>Chlorophyta</taxon>
        <taxon>core chlorophytes</taxon>
        <taxon>Chlorophyceae</taxon>
        <taxon>CS clade</taxon>
        <taxon>Chlamydomonadales</taxon>
        <taxon>Chlamydomonadaceae</taxon>
        <taxon>Chlamydomonas</taxon>
    </lineage>
</organism>
<sequence length="2347" mass="242478">MTRDSLRVLMQHQSHVGLSQRHHPQQLPPSNHSGLTSSEGSMFNGHSMSVSMHPQQCQQPVFMMVADGRGGQQLLQVIQQQAAKQPALPLHMAVMQQQQQQLPVIVQAIPQDTPMMEGPHLPGFQNYQPYIMISDPAGSKFKQPYFVPLQTLSSIQPALTTTHCQHHQQDSAAIARLPSAEHALHGGSAAMMLPTAALPPPPPQQQQHPPLTLDKNSCRVSLDAAAKGADGMPADVARRASFSAAAAAGTVGLSTDLVAAATHGGSSTMYPAAHHNHLSTALDPPPAAPPPPQDSSVMAASAVVPLGKTCSSQDGGSAVDMRHCSKQQQQQQAGDEENKQQDPALEDAAEVLASMVGGGGGIKRKRGSRGQPTDNDPEDDSGARPHPPAADPVDPADPTMMKWIAALSRTSHTSVTGKAPNVVARPVTTSPTTVLPPGNVVLPASPLLPLESSRTTAATAATAAVASSASLDASEPYLHVAPSNTSGRHWQQQHVQEQKYITVMTDDTRYSSNVSQQQAQQYVSLPDGQVMAIPAGHQLHLLDMQQQQPIINQTLHQQPIAASSGSGPVGMTSLQNTYDSKAQQQQMPSGQPWPQQVGPLLQQGFLHHHQQQFTILPLGHNQCWRPQDGSLAKRGVSNLLGSMPAAAVAASSLNNQDYADKIQMGELQPLQQQQGEVIVQRPLQQQQQGEVIVQRPLQQQQQGEVIVQRPWQQQQQQGEVIGQRPWQQQQQQALRSRPSLQQGDYSSPSMGIMRDASQPHIPSLNSGQHSGSSHPPLMRISPHSSGSLQHLPSLSATSSLYHRSTSPTRAGSTHHQLVMRPDGQMVSMVEVITHNQGPLVPPPPSSQDSDYPNRTSAGFRSNHNAAAGIRQQQQVPQGFSPLQQQQQQQQQQSMVQVQPSSTGIADTVTQQPQSLSDISGGLKTIPLHQTALRISSSPPLQSSPTPTHAAPASTAVPAAEVTQQQMLAQPPAGWVPSDPTQLYINHASCIQDPDGRIFVEGWKNGKRMLLERVNYVGSTISALTGTSNAPPKVILQQQQQQLSDDLPASASAYHEATGGSSHPHTLSLCSMPSQQDAALSAAAAKHHDQPQPVGPAAPSATHSGGAAAPLAPPSSNVPSSITSSQPANSSGGKLSRQLGESTMGTALLQTSGRHSLHAHATNPTAPAHPSSRAKRLLQKERHDAVVDVHERLHSQAGGHNHAATAAANETASSSMISKPSNKQLKSNSSGGLPASASTRHPAITTSGAGLSSLRGGEQLTTCNGTLSSLRGDLNSSGHKSDSMQQQATAAVTTPAASSVVVAAQGHATTKANPPAVIPAGAASNSIRTGGRTVPTASTRPATSYSTKPPAYTRQPGCVFAAQSRLQGKTSSADDDGTQMLMPWTGRAISRERQLELFCICADVTPDIAMLLPTILQVDCFKYRKDVAIDKSLGPPIIMWLSSETLSHQVLALQKLAAERVGAIVGLDENLDLALSPQVQGSTIILITVLIPKMKSASATPTPSTVVVRSGPPDQSIQSHYVATAAQPPKAPHQLSIPPHPATHQAEVVDLAARSPSEDPVAISSSIDPVASSTSEPLITTYLMLHPPQGPTSRHVAVGIPTTTSKTSQQVEPSVSSLLPSPPIIPLLSPSEHYIKTVMKSTSALEGLLTHIRMQNSGFAGRTSNKAPAATAAAAVALPAASGSSCLPSSVLSATEVAGSALDGAGHQRAAAGSVTTTTTVVADLENGSMPAGDKTSGQEVLKSVDSRAVGGVPPVLDLSAGVAVGGVPPALDLSAGMAVLDLTHHKNSTMRITTPTLDLSTSPSLESQRNCNSGFGSGVLAIRTPHPTTAGSAGVLAIRTPHPTTAGSAGAVDLQLLHNTAESVPADMAADSLSGDTSALTLHQDLQQRQRINASFAAAAVAAAAAVEVAVAGTAPLPIPAAATTVDVAAVAGTPLPIPAAAAVDVVTVAGTLLSTPAAAVTVAGTLLSTPAAAAAVDVVTVAGTLLSTPAAAAAVDVVTVAGILLSTPAAAAPIFIVPAVEARPPIDTSVAAVTDMTIIEAAHEEDYESPGQVVEDYVPPVVAVETTHIQCTAAVPPTVPALEPGRQASMVVVCDDATIMTVLDDGSHAILGTAAAAAAAVAGNLLAPEAGQVVHGAEGIHLSAACGTVPVLDTAAAVIAGQEDAACGTVPVLDTGAAVIAGKEDACYVRPQAACKEGLSPVASVVAVPFKLQMPSVDSTAHSSHQGPVVVPAAAGVNPLEYCCAAGSISVIVVGGDEQHVGLGDDDDENVLPQKGPAGLAAADVHPNKSADAGATLSALIDGAEGRVFPTSAGSCCIIPEVEIEVESRPLDSWQRGPSGKSGERG</sequence>
<feature type="compositionally biased region" description="Polar residues" evidence="1">
    <location>
        <begin position="1058"/>
        <end position="1076"/>
    </location>
</feature>
<feature type="compositionally biased region" description="Low complexity" evidence="1">
    <location>
        <begin position="1196"/>
        <end position="1211"/>
    </location>
</feature>
<feature type="region of interest" description="Disordered" evidence="1">
    <location>
        <begin position="1037"/>
        <end position="1138"/>
    </location>
</feature>
<comment type="caution">
    <text evidence="2">The sequence shown here is derived from an EMBL/GenBank/DDBJ whole genome shotgun (WGS) entry which is preliminary data.</text>
</comment>
<feature type="region of interest" description="Disordered" evidence="1">
    <location>
        <begin position="560"/>
        <end position="595"/>
    </location>
</feature>
<reference evidence="2 3" key="1">
    <citation type="submission" date="2017-08" db="EMBL/GenBank/DDBJ databases">
        <title>Acidophilic green algal genome provides insights into adaptation to an acidic environment.</title>
        <authorList>
            <person name="Hirooka S."/>
            <person name="Hirose Y."/>
            <person name="Kanesaki Y."/>
            <person name="Higuchi S."/>
            <person name="Fujiwara T."/>
            <person name="Onuma R."/>
            <person name="Era A."/>
            <person name="Ohbayashi R."/>
            <person name="Uzuka A."/>
            <person name="Nozaki H."/>
            <person name="Yoshikawa H."/>
            <person name="Miyagishima S.Y."/>
        </authorList>
    </citation>
    <scope>NUCLEOTIDE SEQUENCE [LARGE SCALE GENOMIC DNA]</scope>
    <source>
        <strain evidence="2 3">NIES-2499</strain>
    </source>
</reference>
<feature type="region of interest" description="Disordered" evidence="1">
    <location>
        <begin position="1312"/>
        <end position="1348"/>
    </location>
</feature>
<feature type="compositionally biased region" description="Polar residues" evidence="1">
    <location>
        <begin position="782"/>
        <end position="791"/>
    </location>
</feature>
<feature type="compositionally biased region" description="Polar residues" evidence="1">
    <location>
        <begin position="853"/>
        <end position="864"/>
    </location>
</feature>
<feature type="region of interest" description="Disordered" evidence="1">
    <location>
        <begin position="356"/>
        <end position="397"/>
    </location>
</feature>
<evidence type="ECO:0000313" key="3">
    <source>
        <dbReference type="Proteomes" id="UP000232323"/>
    </source>
</evidence>
<feature type="compositionally biased region" description="Pro residues" evidence="1">
    <location>
        <begin position="283"/>
        <end position="293"/>
    </location>
</feature>
<feature type="region of interest" description="Disordered" evidence="1">
    <location>
        <begin position="1153"/>
        <end position="1178"/>
    </location>
</feature>
<evidence type="ECO:0000313" key="2">
    <source>
        <dbReference type="EMBL" id="GAX82279.1"/>
    </source>
</evidence>
<feature type="region of interest" description="Disordered" evidence="1">
    <location>
        <begin position="1193"/>
        <end position="1256"/>
    </location>
</feature>
<feature type="region of interest" description="Disordered" evidence="1">
    <location>
        <begin position="835"/>
        <end position="904"/>
    </location>
</feature>
<dbReference type="Proteomes" id="UP000232323">
    <property type="component" value="Unassembled WGS sequence"/>
</dbReference>
<feature type="region of interest" description="Disordered" evidence="1">
    <location>
        <begin position="270"/>
        <end position="342"/>
    </location>
</feature>
<feature type="compositionally biased region" description="Polar residues" evidence="1">
    <location>
        <begin position="1334"/>
        <end position="1346"/>
    </location>
</feature>
<feature type="compositionally biased region" description="Polar residues" evidence="1">
    <location>
        <begin position="1127"/>
        <end position="1138"/>
    </location>
</feature>
<keyword evidence="3" id="KW-1185">Reference proteome</keyword>
<feature type="compositionally biased region" description="Low complexity" evidence="1">
    <location>
        <begin position="871"/>
        <end position="900"/>
    </location>
</feature>
<feature type="compositionally biased region" description="Polar residues" evidence="1">
    <location>
        <begin position="763"/>
        <end position="773"/>
    </location>
</feature>